<evidence type="ECO:0000313" key="2">
    <source>
        <dbReference type="WBParaSite" id="SPAL_0001397100.1"/>
    </source>
</evidence>
<name>A0A0N5C7R0_STREA</name>
<accession>A0A0N5C7R0</accession>
<keyword evidence="1" id="KW-1185">Reference proteome</keyword>
<dbReference type="AlphaFoldDB" id="A0A0N5C7R0"/>
<dbReference type="STRING" id="174720.A0A0N5C7R0"/>
<dbReference type="Proteomes" id="UP000046392">
    <property type="component" value="Unplaced"/>
</dbReference>
<organism evidence="1 2">
    <name type="scientific">Strongyloides papillosus</name>
    <name type="common">Intestinal threadworm</name>
    <dbReference type="NCBI Taxonomy" id="174720"/>
    <lineage>
        <taxon>Eukaryota</taxon>
        <taxon>Metazoa</taxon>
        <taxon>Ecdysozoa</taxon>
        <taxon>Nematoda</taxon>
        <taxon>Chromadorea</taxon>
        <taxon>Rhabditida</taxon>
        <taxon>Tylenchina</taxon>
        <taxon>Panagrolaimomorpha</taxon>
        <taxon>Strongyloidoidea</taxon>
        <taxon>Strongyloididae</taxon>
        <taxon>Strongyloides</taxon>
    </lineage>
</organism>
<reference evidence="2" key="1">
    <citation type="submission" date="2017-02" db="UniProtKB">
        <authorList>
            <consortium name="WormBaseParasite"/>
        </authorList>
    </citation>
    <scope>IDENTIFICATION</scope>
</reference>
<protein>
    <submittedName>
        <fullName evidence="2">Uncharacterized protein</fullName>
    </submittedName>
</protein>
<sequence>MVFSRKSACLSEISSIPSPIRVEDSFTLENDPEKTPMVGGSSRNFFDYKMPVSNSENHELNVSFIERFNSQESSFLSSSELRRPMLPGKEAESFVTSDTSTEADEHPSEECNTGSLPIFRNELPSTLQTKPQFYNTITNHRVDSCLATQKIRCNDSNNVVIDAINNDIKVISSLLYEGGFRRWSLDGFDLSNIDINSEIWKRKMTQCRTDVINEFEKDQRETIYLLHFRQFVKRYSQLDNAQKAMCELEKFEELHSLVNRARNMWMQQLLFNIAKISKAEFEKFTEKALNFDFIGIDRQSLMNCISLIERDYNVVDRLNTSPPEDVNNTSYLGLSLDTSLIQLNNQAIGRELLNDIKKHGLDTMYADGEVVKNKNNVPPFEKKTSTEKKKNRRLVGLFQRVIKLFRRKQ</sequence>
<proteinExistence type="predicted"/>
<dbReference type="WBParaSite" id="SPAL_0001397100.1">
    <property type="protein sequence ID" value="SPAL_0001397100.1"/>
    <property type="gene ID" value="SPAL_0001397100"/>
</dbReference>
<evidence type="ECO:0000313" key="1">
    <source>
        <dbReference type="Proteomes" id="UP000046392"/>
    </source>
</evidence>